<accession>A0AAD5VBA8</accession>
<name>A0AAD5VBA8_9APHY</name>
<dbReference type="Proteomes" id="UP001212997">
    <property type="component" value="Unassembled WGS sequence"/>
</dbReference>
<dbReference type="InterPro" id="IPR011989">
    <property type="entry name" value="ARM-like"/>
</dbReference>
<dbReference type="SUPFAM" id="SSF48371">
    <property type="entry name" value="ARM repeat"/>
    <property type="match status" value="1"/>
</dbReference>
<comment type="caution">
    <text evidence="2">The sequence shown here is derived from an EMBL/GenBank/DDBJ whole genome shotgun (WGS) entry which is preliminary data.</text>
</comment>
<keyword evidence="3" id="KW-1185">Reference proteome</keyword>
<dbReference type="InterPro" id="IPR016024">
    <property type="entry name" value="ARM-type_fold"/>
</dbReference>
<dbReference type="PANTHER" id="PTHR12363">
    <property type="entry name" value="TRANSPORTIN 3 AND IMPORTIN 13"/>
    <property type="match status" value="1"/>
</dbReference>
<dbReference type="EMBL" id="JANAWD010000018">
    <property type="protein sequence ID" value="KAJ3491053.1"/>
    <property type="molecule type" value="Genomic_DNA"/>
</dbReference>
<dbReference type="Pfam" id="PF08389">
    <property type="entry name" value="Xpo1"/>
    <property type="match status" value="1"/>
</dbReference>
<dbReference type="InterPro" id="IPR057942">
    <property type="entry name" value="TPR_TNPO3_IPO13_3rd"/>
</dbReference>
<dbReference type="Gene3D" id="1.25.10.10">
    <property type="entry name" value="Leucine-rich Repeat Variant"/>
    <property type="match status" value="1"/>
</dbReference>
<dbReference type="InterPro" id="IPR051345">
    <property type="entry name" value="Importin_beta-like_NTR"/>
</dbReference>
<dbReference type="Pfam" id="PF24140">
    <property type="entry name" value="TPR_TNPO3_IPO13_3rd"/>
    <property type="match status" value="1"/>
</dbReference>
<dbReference type="GO" id="GO:0005737">
    <property type="term" value="C:cytoplasm"/>
    <property type="evidence" value="ECO:0007669"/>
    <property type="project" value="TreeGrafter"/>
</dbReference>
<dbReference type="AlphaFoldDB" id="A0AAD5VBA8"/>
<dbReference type="InterPro" id="IPR058537">
    <property type="entry name" value="TPR_TNPO3_IPO13_4th"/>
</dbReference>
<feature type="domain" description="Exportin-1/Importin-beta-like" evidence="1">
    <location>
        <begin position="88"/>
        <end position="234"/>
    </location>
</feature>
<evidence type="ECO:0000259" key="1">
    <source>
        <dbReference type="Pfam" id="PF08389"/>
    </source>
</evidence>
<gene>
    <name evidence="2" type="ORF">NLI96_g970</name>
</gene>
<sequence length="921" mass="102961">MADIQAVISALDVFSRATDKASLDSANTWLQDFQHSWRVSPGYVWNIKTDHTSSLVQVTYDLIQLDNGHLSGLRDTLVAALENHHNGPRNIMVQLCLALSGLALQYSLWENPVQDLINSFGRNPATVPALLQFLTVLPEEVNTNTKIPMTDEEYRQRIETLLTANAQKVVELLSMYLQATGVTPAVQSQVFLCLSSWLVAGELTADSLAQTPLLPYAFEALNSDDLFDTAVSVICDIIHETQEVDDNMHVIEMIVPRVIAIKPKLVEFKEDPEKIRGFARILTEAGETYRSLLLHHTETFFPIVEAIGECAAYPDLDIVPITFHFWMRLAQSIGKRPSVSPLFINAYKALMSVIIRHLHFPVDLSTLTGQEADNFRQFRHVMGDTLKDCCYVLGTDVCLLATYEMITTALARTDVSWQEIEAPLFSLRSMGAEVDPTDDKAVPKIMDLIPALPSHPRVRYAALLIISRYTEWINKHHDYIPYQLQYISAGFEDNDSEVNAAAGQALKYLCQDCKQHLVDFLPQLHTFLKTMGNKLGQDEKVQVYAAIAHVISAMPMAAAAESLRTFALDILSEVHAMVNNTSVPSKDTLQSMANTLENLEVMLGIVDTFGEDLPPTCQNTCQEAWAIFDPFLAKFGTDYQLCERTTRVLRLGLTFFGDTALSILPAVLSRMAHSFEATGHSSYLWISGKVIGRFGNEENPQLRASYKEVYERSSNKVVQLLQEKTPAQIPDVLEDYIQMLLQMIDYAPDILFPSPAFSIAFKAAMASLTLVQTDIVFAALDFIRSVITHDCLDPSLPSPPPKFPIYAGAIRPVVELEGPALTGYLLTGIVGDFPEESASTVITILRHLSKLWPAQMLQWVPVVLQQLPSASTPDQAKTDFLHDMNRAINAKEWDKVKYAVISIHRVSRKARDRRRFNSLDS</sequence>
<reference evidence="2" key="1">
    <citation type="submission" date="2022-07" db="EMBL/GenBank/DDBJ databases">
        <title>Genome Sequence of Physisporinus lineatus.</title>
        <authorList>
            <person name="Buettner E."/>
        </authorList>
    </citation>
    <scope>NUCLEOTIDE SEQUENCE</scope>
    <source>
        <strain evidence="2">VT162</strain>
    </source>
</reference>
<evidence type="ECO:0000313" key="3">
    <source>
        <dbReference type="Proteomes" id="UP001212997"/>
    </source>
</evidence>
<evidence type="ECO:0000313" key="2">
    <source>
        <dbReference type="EMBL" id="KAJ3491053.1"/>
    </source>
</evidence>
<dbReference type="GO" id="GO:0006606">
    <property type="term" value="P:protein import into nucleus"/>
    <property type="evidence" value="ECO:0007669"/>
    <property type="project" value="TreeGrafter"/>
</dbReference>
<dbReference type="InterPro" id="IPR057941">
    <property type="entry name" value="TPR_TNPO3_IPO13_2nd"/>
</dbReference>
<dbReference type="Pfam" id="PF24138">
    <property type="entry name" value="TPR_TNPO3_IPO13_2nd"/>
    <property type="match status" value="1"/>
</dbReference>
<protein>
    <recommendedName>
        <fullName evidence="1">Exportin-1/Importin-beta-like domain-containing protein</fullName>
    </recommendedName>
</protein>
<proteinExistence type="predicted"/>
<organism evidence="2 3">
    <name type="scientific">Meripilus lineatus</name>
    <dbReference type="NCBI Taxonomy" id="2056292"/>
    <lineage>
        <taxon>Eukaryota</taxon>
        <taxon>Fungi</taxon>
        <taxon>Dikarya</taxon>
        <taxon>Basidiomycota</taxon>
        <taxon>Agaricomycotina</taxon>
        <taxon>Agaricomycetes</taxon>
        <taxon>Polyporales</taxon>
        <taxon>Meripilaceae</taxon>
        <taxon>Meripilus</taxon>
    </lineage>
</organism>
<dbReference type="Pfam" id="PF24139">
    <property type="entry name" value="TPR_TNPO3_IPO13_4th"/>
    <property type="match status" value="1"/>
</dbReference>
<dbReference type="InterPro" id="IPR013598">
    <property type="entry name" value="Exportin-1/Importin-b-like"/>
</dbReference>
<dbReference type="PANTHER" id="PTHR12363:SF53">
    <property type="entry name" value="MRNA TRANSPORT REGULATOR MTR10"/>
    <property type="match status" value="1"/>
</dbReference>